<keyword evidence="3 5" id="KW-0288">FMN</keyword>
<evidence type="ECO:0000313" key="7">
    <source>
        <dbReference type="EMBL" id="RDX00569.1"/>
    </source>
</evidence>
<evidence type="ECO:0000256" key="5">
    <source>
        <dbReference type="PIRNR" id="PIRNR005426"/>
    </source>
</evidence>
<dbReference type="PIRSF" id="PIRSF005426">
    <property type="entry name" value="Frp"/>
    <property type="match status" value="1"/>
</dbReference>
<feature type="domain" description="Nitroreductase" evidence="6">
    <location>
        <begin position="9"/>
        <end position="163"/>
    </location>
</feature>
<proteinExistence type="inferred from homology"/>
<dbReference type="Pfam" id="PF00881">
    <property type="entry name" value="Nitroreductase"/>
    <property type="match status" value="1"/>
</dbReference>
<evidence type="ECO:0000313" key="8">
    <source>
        <dbReference type="Proteomes" id="UP000257055"/>
    </source>
</evidence>
<gene>
    <name evidence="7" type="ORF">UR08_06105</name>
</gene>
<dbReference type="Gene3D" id="3.40.109.10">
    <property type="entry name" value="NADH Oxidase"/>
    <property type="match status" value="1"/>
</dbReference>
<name>A0A3D8TQE4_9LIST</name>
<dbReference type="Proteomes" id="UP000257055">
    <property type="component" value="Unassembled WGS sequence"/>
</dbReference>
<dbReference type="InterPro" id="IPR000415">
    <property type="entry name" value="Nitroreductase-like"/>
</dbReference>
<comment type="similarity">
    <text evidence="1 5">Belongs to the flavin oxidoreductase frp family.</text>
</comment>
<dbReference type="CDD" id="cd02146">
    <property type="entry name" value="NfsA-like"/>
    <property type="match status" value="1"/>
</dbReference>
<evidence type="ECO:0000259" key="6">
    <source>
        <dbReference type="Pfam" id="PF00881"/>
    </source>
</evidence>
<evidence type="ECO:0000256" key="2">
    <source>
        <dbReference type="ARBA" id="ARBA00022630"/>
    </source>
</evidence>
<evidence type="ECO:0000256" key="3">
    <source>
        <dbReference type="ARBA" id="ARBA00022643"/>
    </source>
</evidence>
<dbReference type="AlphaFoldDB" id="A0A3D8TQE4"/>
<comment type="caution">
    <text evidence="7">The sequence shown here is derived from an EMBL/GenBank/DDBJ whole genome shotgun (WGS) entry which is preliminary data.</text>
</comment>
<accession>A0A3D8TQE4</accession>
<keyword evidence="5" id="KW-0521">NADP</keyword>
<sequence>MNPVINQMMNHRSIRSYKADEPIPEDKLDQIIRAAQSAPSWINGQHYSIIGVKDKARKQKLAEYTKNPYVADCSVFLVFVGDFYRVELASEKHQKHFTTKSEEDLLLIASVDIGLACQNALTAAESLGYGTVCIGGIRRHISEVAEFLGLPEMTIPIVGLCIGVPNQDPPVKPRLPKEAVYFEEVYQPDTLPLLEAYDETIIPYSRREGGISYTERMANFYDKPYYHGITDFLKKQGFLKGSK</sequence>
<dbReference type="InterPro" id="IPR016446">
    <property type="entry name" value="Flavin_OxRdtase_Frp"/>
</dbReference>
<keyword evidence="4 5" id="KW-0560">Oxidoreductase</keyword>
<dbReference type="PANTHER" id="PTHR43425">
    <property type="entry name" value="OXYGEN-INSENSITIVE NADPH NITROREDUCTASE"/>
    <property type="match status" value="1"/>
</dbReference>
<reference evidence="8" key="1">
    <citation type="submission" date="2015-04" db="EMBL/GenBank/DDBJ databases">
        <authorList>
            <person name="Schardt J."/>
            <person name="Mueller-Herbst S."/>
            <person name="Scherer S."/>
            <person name="Huptas C."/>
        </authorList>
    </citation>
    <scope>NUCLEOTIDE SEQUENCE [LARGE SCALE GENOMIC DNA]</scope>
    <source>
        <strain evidence="8">Kiel-L1</strain>
    </source>
</reference>
<dbReference type="PANTHER" id="PTHR43425:SF2">
    <property type="entry name" value="OXYGEN-INSENSITIVE NADPH NITROREDUCTASE"/>
    <property type="match status" value="1"/>
</dbReference>
<evidence type="ECO:0000256" key="1">
    <source>
        <dbReference type="ARBA" id="ARBA00008366"/>
    </source>
</evidence>
<protein>
    <submittedName>
        <fullName evidence="7">FMN reductase</fullName>
    </submittedName>
</protein>
<dbReference type="SUPFAM" id="SSF55469">
    <property type="entry name" value="FMN-dependent nitroreductase-like"/>
    <property type="match status" value="1"/>
</dbReference>
<organism evidence="7 8">
    <name type="scientific">Listeria kieliensis</name>
    <dbReference type="NCBI Taxonomy" id="1621700"/>
    <lineage>
        <taxon>Bacteria</taxon>
        <taxon>Bacillati</taxon>
        <taxon>Bacillota</taxon>
        <taxon>Bacilli</taxon>
        <taxon>Bacillales</taxon>
        <taxon>Listeriaceae</taxon>
        <taxon>Listeria</taxon>
    </lineage>
</organism>
<dbReference type="GO" id="GO:0016491">
    <property type="term" value="F:oxidoreductase activity"/>
    <property type="evidence" value="ECO:0007669"/>
    <property type="project" value="UniProtKB-UniRule"/>
</dbReference>
<evidence type="ECO:0000256" key="4">
    <source>
        <dbReference type="ARBA" id="ARBA00023002"/>
    </source>
</evidence>
<dbReference type="EMBL" id="LARY01000002">
    <property type="protein sequence ID" value="RDX00569.1"/>
    <property type="molecule type" value="Genomic_DNA"/>
</dbReference>
<keyword evidence="2 5" id="KW-0285">Flavoprotein</keyword>
<dbReference type="InterPro" id="IPR029479">
    <property type="entry name" value="Nitroreductase"/>
</dbReference>
<keyword evidence="8" id="KW-1185">Reference proteome</keyword>